<protein>
    <submittedName>
        <fullName evidence="1">Uncharacterized protein</fullName>
    </submittedName>
</protein>
<accession>A0ABP7LP89</accession>
<name>A0ABP7LP89_9SPHN</name>
<keyword evidence="2" id="KW-1185">Reference proteome</keyword>
<gene>
    <name evidence="1" type="ORF">GCM10022276_22750</name>
</gene>
<proteinExistence type="predicted"/>
<sequence length="174" mass="18728">MQLLAAIVSVDLGVVAALAMGPLKSTYLAWDRGKTGMPRVLNETGIATSDLPALVGALSRGTAPVRWAALMFNTPDRPSDDDTLALQVSSESGKVGFDWVLLAPRNIEDQEKFKAFARSQGLVAATKSENGVSYLRVECPDAAKFAKSVATEMYHLPASEPLALIHQGFDWPQR</sequence>
<evidence type="ECO:0000313" key="2">
    <source>
        <dbReference type="Proteomes" id="UP001500827"/>
    </source>
</evidence>
<dbReference type="EMBL" id="BAABBM010000001">
    <property type="protein sequence ID" value="GAA3903551.1"/>
    <property type="molecule type" value="Genomic_DNA"/>
</dbReference>
<reference evidence="2" key="1">
    <citation type="journal article" date="2019" name="Int. J. Syst. Evol. Microbiol.">
        <title>The Global Catalogue of Microorganisms (GCM) 10K type strain sequencing project: providing services to taxonomists for standard genome sequencing and annotation.</title>
        <authorList>
            <consortium name="The Broad Institute Genomics Platform"/>
            <consortium name="The Broad Institute Genome Sequencing Center for Infectious Disease"/>
            <person name="Wu L."/>
            <person name="Ma J."/>
        </authorList>
    </citation>
    <scope>NUCLEOTIDE SEQUENCE [LARGE SCALE GENOMIC DNA]</scope>
    <source>
        <strain evidence="2">JCM 17543</strain>
    </source>
</reference>
<evidence type="ECO:0000313" key="1">
    <source>
        <dbReference type="EMBL" id="GAA3903551.1"/>
    </source>
</evidence>
<dbReference type="Proteomes" id="UP001500827">
    <property type="component" value="Unassembled WGS sequence"/>
</dbReference>
<organism evidence="1 2">
    <name type="scientific">Sphingomonas limnosediminicola</name>
    <dbReference type="NCBI Taxonomy" id="940133"/>
    <lineage>
        <taxon>Bacteria</taxon>
        <taxon>Pseudomonadati</taxon>
        <taxon>Pseudomonadota</taxon>
        <taxon>Alphaproteobacteria</taxon>
        <taxon>Sphingomonadales</taxon>
        <taxon>Sphingomonadaceae</taxon>
        <taxon>Sphingomonas</taxon>
    </lineage>
</organism>
<comment type="caution">
    <text evidence="1">The sequence shown here is derived from an EMBL/GenBank/DDBJ whole genome shotgun (WGS) entry which is preliminary data.</text>
</comment>